<dbReference type="Pfam" id="PF16868">
    <property type="entry name" value="NMT1_3"/>
    <property type="match status" value="1"/>
</dbReference>
<dbReference type="AlphaFoldDB" id="A0A1G8N016"/>
<dbReference type="EMBL" id="FNED01000007">
    <property type="protein sequence ID" value="SDI73476.1"/>
    <property type="molecule type" value="Genomic_DNA"/>
</dbReference>
<dbReference type="Proteomes" id="UP000182836">
    <property type="component" value="Unassembled WGS sequence"/>
</dbReference>
<dbReference type="OrthoDB" id="9776669at2"/>
<dbReference type="PROSITE" id="PS51257">
    <property type="entry name" value="PROKAR_LIPOPROTEIN"/>
    <property type="match status" value="1"/>
</dbReference>
<evidence type="ECO:0000313" key="1">
    <source>
        <dbReference type="EMBL" id="SDI73476.1"/>
    </source>
</evidence>
<organism evidence="1 2">
    <name type="scientific">Aneurinibacillus migulanus</name>
    <name type="common">Bacillus migulanus</name>
    <dbReference type="NCBI Taxonomy" id="47500"/>
    <lineage>
        <taxon>Bacteria</taxon>
        <taxon>Bacillati</taxon>
        <taxon>Bacillota</taxon>
        <taxon>Bacilli</taxon>
        <taxon>Bacillales</taxon>
        <taxon>Paenibacillaceae</taxon>
        <taxon>Aneurinibacillus group</taxon>
        <taxon>Aneurinibacillus</taxon>
    </lineage>
</organism>
<reference evidence="1 2" key="1">
    <citation type="submission" date="2016-10" db="EMBL/GenBank/DDBJ databases">
        <authorList>
            <person name="de Groot N.N."/>
        </authorList>
    </citation>
    <scope>NUCLEOTIDE SEQUENCE [LARGE SCALE GENOMIC DNA]</scope>
    <source>
        <strain evidence="1 2">DSM 2895</strain>
    </source>
</reference>
<dbReference type="PANTHER" id="PTHR42941:SF1">
    <property type="entry name" value="SLL1037 PROTEIN"/>
    <property type="match status" value="1"/>
</dbReference>
<name>A0A1G8N016_ANEMI</name>
<protein>
    <recommendedName>
        <fullName evidence="3">TRAP transporter solute receptor, TAXI family</fullName>
    </recommendedName>
</protein>
<accession>A0A1G8N016</accession>
<dbReference type="SUPFAM" id="SSF53850">
    <property type="entry name" value="Periplasmic binding protein-like II"/>
    <property type="match status" value="1"/>
</dbReference>
<dbReference type="RefSeq" id="WP_052812403.1">
    <property type="nucleotide sequence ID" value="NZ_BJOA01000154.1"/>
</dbReference>
<dbReference type="GeneID" id="42305963"/>
<dbReference type="InterPro" id="IPR011852">
    <property type="entry name" value="TRAP_TAXI"/>
</dbReference>
<evidence type="ECO:0008006" key="3">
    <source>
        <dbReference type="Google" id="ProtNLM"/>
    </source>
</evidence>
<gene>
    <name evidence="1" type="ORF">SAMN04487909_10741</name>
</gene>
<evidence type="ECO:0000313" key="2">
    <source>
        <dbReference type="Proteomes" id="UP000182836"/>
    </source>
</evidence>
<proteinExistence type="predicted"/>
<dbReference type="NCBIfam" id="TIGR02122">
    <property type="entry name" value="TRAP_TAXI"/>
    <property type="match status" value="1"/>
</dbReference>
<sequence length="345" mass="37695">MNLRHLFAGAVLLLICIAVGCSFADKRQEIPSPVTYHPLPKTVESSSTPLLGKSITIATGDISGVYFPLGQALASIYGQYDGAFTGTRITKASIENARLVSEKKAELGFATVDAIASEGYVFSTEKQQPVPSRLCALTGLYFNYIHIAVTKKSGIRSLKDLTGKRIGMGPIGSGTELNAERILQAAHLADGTQKHYFSFSQASQALRDGVIDAAIFSSGLPNPDVSSLANDDSLTLISVPEDVITELQRQYPYYLKKSIPAETYTDLQNDIETIAVKNVLITYRELPTEIAYELTKDFYAHLPELYDAHPAAREIDAEQAGKNIYLPLHPGAARYFEETRQKQAN</sequence>
<dbReference type="PANTHER" id="PTHR42941">
    <property type="entry name" value="SLL1037 PROTEIN"/>
    <property type="match status" value="1"/>
</dbReference>
<dbReference type="Gene3D" id="3.40.190.10">
    <property type="entry name" value="Periplasmic binding protein-like II"/>
    <property type="match status" value="2"/>
</dbReference>